<accession>A0ABW6VYL9</accession>
<comment type="caution">
    <text evidence="1">The sequence shown here is derived from an EMBL/GenBank/DDBJ whole genome shotgun (WGS) entry which is preliminary data.</text>
</comment>
<gene>
    <name evidence="1" type="ORF">ACFY3B_24375</name>
</gene>
<dbReference type="Proteomes" id="UP001602287">
    <property type="component" value="Unassembled WGS sequence"/>
</dbReference>
<organism evidence="1 2">
    <name type="scientific">Micromonospora parva</name>
    <dbReference type="NCBI Taxonomy" id="1464048"/>
    <lineage>
        <taxon>Bacteria</taxon>
        <taxon>Bacillati</taxon>
        <taxon>Actinomycetota</taxon>
        <taxon>Actinomycetes</taxon>
        <taxon>Micromonosporales</taxon>
        <taxon>Micromonosporaceae</taxon>
        <taxon>Micromonospora</taxon>
    </lineage>
</organism>
<dbReference type="RefSeq" id="WP_210865443.1">
    <property type="nucleotide sequence ID" value="NZ_JBEXXF010000020.1"/>
</dbReference>
<protein>
    <submittedName>
        <fullName evidence="1">Uncharacterized protein</fullName>
    </submittedName>
</protein>
<dbReference type="EMBL" id="JBIAZM010000010">
    <property type="protein sequence ID" value="MFF5202748.1"/>
    <property type="molecule type" value="Genomic_DNA"/>
</dbReference>
<reference evidence="1 2" key="1">
    <citation type="submission" date="2024-10" db="EMBL/GenBank/DDBJ databases">
        <title>The Natural Products Discovery Center: Release of the First 8490 Sequenced Strains for Exploring Actinobacteria Biosynthetic Diversity.</title>
        <authorList>
            <person name="Kalkreuter E."/>
            <person name="Kautsar S.A."/>
            <person name="Yang D."/>
            <person name="Bader C.D."/>
            <person name="Teijaro C.N."/>
            <person name="Fluegel L."/>
            <person name="Davis C.M."/>
            <person name="Simpson J.R."/>
            <person name="Lauterbach L."/>
            <person name="Steele A.D."/>
            <person name="Gui C."/>
            <person name="Meng S."/>
            <person name="Li G."/>
            <person name="Viehrig K."/>
            <person name="Ye F."/>
            <person name="Su P."/>
            <person name="Kiefer A.F."/>
            <person name="Nichols A."/>
            <person name="Cepeda A.J."/>
            <person name="Yan W."/>
            <person name="Fan B."/>
            <person name="Jiang Y."/>
            <person name="Adhikari A."/>
            <person name="Zheng C.-J."/>
            <person name="Schuster L."/>
            <person name="Cowan T.M."/>
            <person name="Smanski M.J."/>
            <person name="Chevrette M.G."/>
            <person name="De Carvalho L.P.S."/>
            <person name="Shen B."/>
        </authorList>
    </citation>
    <scope>NUCLEOTIDE SEQUENCE [LARGE SCALE GENOMIC DNA]</scope>
    <source>
        <strain evidence="1 2">NPDC000140</strain>
    </source>
</reference>
<evidence type="ECO:0000313" key="2">
    <source>
        <dbReference type="Proteomes" id="UP001602287"/>
    </source>
</evidence>
<sequence>MISESFDTRGGLTYVDRLDFTRGNPLRAVRRMAWPTVKLHADDSTLTFTSRTGSDTLEHFWVTALAHRPFHGRFPLPATAVSFEVEGRDQVLLFWSPRAGAVLRALGKLGWDAEDAGT</sequence>
<evidence type="ECO:0000313" key="1">
    <source>
        <dbReference type="EMBL" id="MFF5202748.1"/>
    </source>
</evidence>
<proteinExistence type="predicted"/>
<name>A0ABW6VYL9_9ACTN</name>
<keyword evidence="2" id="KW-1185">Reference proteome</keyword>